<reference evidence="2 3" key="1">
    <citation type="submission" date="2015-08" db="EMBL/GenBank/DDBJ databases">
        <authorList>
            <person name="Babu N.S."/>
            <person name="Beckwith C.J."/>
            <person name="Beseler K.G."/>
            <person name="Brison A."/>
            <person name="Carone J.V."/>
            <person name="Caskin T.P."/>
            <person name="Diamond M."/>
            <person name="Durham M.E."/>
            <person name="Foxe J.M."/>
            <person name="Go M."/>
            <person name="Henderson B.A."/>
            <person name="Jones I.B."/>
            <person name="McGettigan J.A."/>
            <person name="Micheletti S.J."/>
            <person name="Nasrallah M.E."/>
            <person name="Ortiz D."/>
            <person name="Piller C.R."/>
            <person name="Privatt S.R."/>
            <person name="Schneider S.L."/>
            <person name="Sharp S."/>
            <person name="Smith T.C."/>
            <person name="Stanton J.D."/>
            <person name="Ullery H.E."/>
            <person name="Wilson R.J."/>
            <person name="Serrano M.G."/>
            <person name="Buck G."/>
            <person name="Lee V."/>
            <person name="Wang Y."/>
            <person name="Carvalho R."/>
            <person name="Voegtly L."/>
            <person name="Shi R."/>
            <person name="Duckworth R."/>
            <person name="Johnson A."/>
            <person name="Loviza R."/>
            <person name="Walstead R."/>
            <person name="Shah Z."/>
            <person name="Kiflezghi M."/>
            <person name="Wade K."/>
            <person name="Ball S.L."/>
            <person name="Bradley K.W."/>
            <person name="Asai D.J."/>
            <person name="Bowman C.A."/>
            <person name="Russell D.A."/>
            <person name="Pope W.H."/>
            <person name="Jacobs-Sera D."/>
            <person name="Hendrix R.W."/>
            <person name="Hatfull G.F."/>
        </authorList>
    </citation>
    <scope>NUCLEOTIDE SEQUENCE [LARGE SCALE GENOMIC DNA]</scope>
</reference>
<evidence type="ECO:0000256" key="1">
    <source>
        <dbReference type="SAM" id="MobiDB-lite"/>
    </source>
</evidence>
<protein>
    <submittedName>
        <fullName evidence="2">Uncharacterized protein</fullName>
    </submittedName>
</protein>
<dbReference type="Proteomes" id="UP000203261">
    <property type="component" value="Segment"/>
</dbReference>
<sequence>MFSLSYLCMVGLMSYCMIQGIKISNQYIDIFQIMTYPILVILGGEFTNNIAEVLKNRPRSRKSKAKVSTEVVDTEVTEDQTSSNGY</sequence>
<name>A0A127AW45_9CAUD</name>
<keyword evidence="3" id="KW-1185">Reference proteome</keyword>
<evidence type="ECO:0000313" key="2">
    <source>
        <dbReference type="EMBL" id="AMM44868.1"/>
    </source>
</evidence>
<evidence type="ECO:0000313" key="3">
    <source>
        <dbReference type="Proteomes" id="UP000203261"/>
    </source>
</evidence>
<dbReference type="EMBL" id="KT624200">
    <property type="protein sequence ID" value="AMM44868.1"/>
    <property type="molecule type" value="Genomic_DNA"/>
</dbReference>
<organism evidence="2 3">
    <name type="scientific">Bacillus phage SP-15</name>
    <dbReference type="NCBI Taxonomy" id="1792032"/>
    <lineage>
        <taxon>Viruses</taxon>
        <taxon>Duplodnaviria</taxon>
        <taxon>Heunggongvirae</taxon>
        <taxon>Uroviricota</taxon>
        <taxon>Caudoviricetes</taxon>
        <taxon>Thornevirus</taxon>
        <taxon>Thornevirus SP15</taxon>
    </lineage>
</organism>
<dbReference type="RefSeq" id="YP_009302457.1">
    <property type="nucleotide sequence ID" value="NC_031245.1"/>
</dbReference>
<gene>
    <name evidence="2" type="ORF">SP15_069</name>
</gene>
<dbReference type="KEGG" id="vg:29125237"/>
<dbReference type="GeneID" id="29125237"/>
<proteinExistence type="predicted"/>
<feature type="region of interest" description="Disordered" evidence="1">
    <location>
        <begin position="58"/>
        <end position="86"/>
    </location>
</feature>
<accession>A0A127AW45</accession>